<organism evidence="3 4">
    <name type="scientific">Thalassovita mangrovi</name>
    <dbReference type="NCBI Taxonomy" id="2692236"/>
    <lineage>
        <taxon>Bacteria</taxon>
        <taxon>Pseudomonadati</taxon>
        <taxon>Pseudomonadota</taxon>
        <taxon>Alphaproteobacteria</taxon>
        <taxon>Rhodobacterales</taxon>
        <taxon>Roseobacteraceae</taxon>
        <taxon>Thalassovita</taxon>
    </lineage>
</organism>
<dbReference type="Pfam" id="PF08327">
    <property type="entry name" value="AHSA1"/>
    <property type="match status" value="1"/>
</dbReference>
<accession>A0A6L8LLQ1</accession>
<gene>
    <name evidence="3" type="ORF">GR167_16710</name>
</gene>
<evidence type="ECO:0000259" key="2">
    <source>
        <dbReference type="Pfam" id="PF08327"/>
    </source>
</evidence>
<protein>
    <submittedName>
        <fullName evidence="3">Polyketide cyclase</fullName>
    </submittedName>
</protein>
<sequence>MLFSFSEETDLELDRVLFASPQTVWRCWTDPALFRKWFSPHPAVVEEVRLDLRPGGEFYTRMRSPKGKVVESTGCFLALSPGRLIAYTDALGPGFHPRGKGFLTTVILISSDVTGTRYITRALHASPEQKQKHEEMGFRDGWGRVISQLGDLAQQIDR</sequence>
<dbReference type="InterPro" id="IPR013538">
    <property type="entry name" value="ASHA1/2-like_C"/>
</dbReference>
<dbReference type="Gene3D" id="3.30.530.20">
    <property type="match status" value="1"/>
</dbReference>
<dbReference type="InterPro" id="IPR023393">
    <property type="entry name" value="START-like_dom_sf"/>
</dbReference>
<evidence type="ECO:0000313" key="3">
    <source>
        <dbReference type="EMBL" id="MYM56961.1"/>
    </source>
</evidence>
<proteinExistence type="inferred from homology"/>
<comment type="similarity">
    <text evidence="1">Belongs to the AHA1 family.</text>
</comment>
<evidence type="ECO:0000256" key="1">
    <source>
        <dbReference type="ARBA" id="ARBA00006817"/>
    </source>
</evidence>
<keyword evidence="4" id="KW-1185">Reference proteome</keyword>
<name>A0A6L8LLQ1_9RHOB</name>
<dbReference type="AlphaFoldDB" id="A0A6L8LLQ1"/>
<dbReference type="EMBL" id="WWEN01000008">
    <property type="protein sequence ID" value="MYM56961.1"/>
    <property type="molecule type" value="Genomic_DNA"/>
</dbReference>
<feature type="domain" description="Activator of Hsp90 ATPase homologue 1/2-like C-terminal" evidence="2">
    <location>
        <begin position="19"/>
        <end position="152"/>
    </location>
</feature>
<comment type="caution">
    <text evidence="3">The sequence shown here is derived from an EMBL/GenBank/DDBJ whole genome shotgun (WGS) entry which is preliminary data.</text>
</comment>
<dbReference type="CDD" id="cd08896">
    <property type="entry name" value="SRPBCC_CalC_Aha1-like_3"/>
    <property type="match status" value="1"/>
</dbReference>
<dbReference type="SUPFAM" id="SSF55961">
    <property type="entry name" value="Bet v1-like"/>
    <property type="match status" value="1"/>
</dbReference>
<evidence type="ECO:0000313" key="4">
    <source>
        <dbReference type="Proteomes" id="UP000479043"/>
    </source>
</evidence>
<reference evidence="3 4" key="1">
    <citation type="submission" date="2020-01" db="EMBL/GenBank/DDBJ databases">
        <authorList>
            <person name="Chen S."/>
        </authorList>
    </citation>
    <scope>NUCLEOTIDE SEQUENCE [LARGE SCALE GENOMIC DNA]</scope>
    <source>
        <strain evidence="3 4">GS-10</strain>
    </source>
</reference>
<dbReference type="RefSeq" id="WP_160974870.1">
    <property type="nucleotide sequence ID" value="NZ_WWEN01000008.1"/>
</dbReference>
<dbReference type="Proteomes" id="UP000479043">
    <property type="component" value="Unassembled WGS sequence"/>
</dbReference>